<dbReference type="CDD" id="cd02870">
    <property type="entry name" value="PseudoU_synth_RsuA_like"/>
    <property type="match status" value="1"/>
</dbReference>
<dbReference type="SUPFAM" id="SSF55120">
    <property type="entry name" value="Pseudouridine synthase"/>
    <property type="match status" value="1"/>
</dbReference>
<dbReference type="Gene3D" id="3.30.70.1560">
    <property type="entry name" value="Alpha-L RNA-binding motif"/>
    <property type="match status" value="1"/>
</dbReference>
<dbReference type="PANTHER" id="PTHR47683">
    <property type="entry name" value="PSEUDOURIDINE SYNTHASE FAMILY PROTEIN-RELATED"/>
    <property type="match status" value="1"/>
</dbReference>
<dbReference type="FunFam" id="3.10.290.10:FF:000003">
    <property type="entry name" value="Pseudouridine synthase"/>
    <property type="match status" value="1"/>
</dbReference>
<dbReference type="Pfam" id="PF01479">
    <property type="entry name" value="S4"/>
    <property type="match status" value="1"/>
</dbReference>
<organism evidence="7 8">
    <name type="scientific">Clostridium fermenticellae</name>
    <dbReference type="NCBI Taxonomy" id="2068654"/>
    <lineage>
        <taxon>Bacteria</taxon>
        <taxon>Bacillati</taxon>
        <taxon>Bacillota</taxon>
        <taxon>Clostridia</taxon>
        <taxon>Eubacteriales</taxon>
        <taxon>Clostridiaceae</taxon>
        <taxon>Clostridium</taxon>
    </lineage>
</organism>
<name>A0A386H3L3_9CLOT</name>
<keyword evidence="2 4" id="KW-0694">RNA-binding</keyword>
<dbReference type="GO" id="GO:0003723">
    <property type="term" value="F:RNA binding"/>
    <property type="evidence" value="ECO:0007669"/>
    <property type="project" value="UniProtKB-KW"/>
</dbReference>
<dbReference type="GO" id="GO:0005829">
    <property type="term" value="C:cytosol"/>
    <property type="evidence" value="ECO:0007669"/>
    <property type="project" value="UniProtKB-ARBA"/>
</dbReference>
<keyword evidence="8" id="KW-1185">Reference proteome</keyword>
<dbReference type="EMBL" id="CP032416">
    <property type="protein sequence ID" value="AYD40309.1"/>
    <property type="molecule type" value="Genomic_DNA"/>
</dbReference>
<sequence>MRERLQKYMAACGIASRRKCEGIILNGRVTVNGGIIKELGVKIDPQKDEIRLDGKIIKNEVSKVYIALNKPEGYLSSVSDERGRSTIIDLIDIKERIYPIGRLDYNTSGLILLTNDGDIYNRVIHPREEKNKVYLAMIEGNPDESDIKKFESGINIDGFITSNAKFKIIKNNRKSSNVKITIHEGKKRQIRKMCIKIGHPVISLKRVQIGNIKLGDLKEGEWRYLCEQEVNSLRSRK</sequence>
<dbReference type="InterPro" id="IPR042092">
    <property type="entry name" value="PsdUridine_s_RsuA/RluB/E/F_cat"/>
</dbReference>
<dbReference type="InterPro" id="IPR050343">
    <property type="entry name" value="RsuA_PseudoU_synthase"/>
</dbReference>
<dbReference type="InterPro" id="IPR036986">
    <property type="entry name" value="S4_RNA-bd_sf"/>
</dbReference>
<comment type="similarity">
    <text evidence="1 5">Belongs to the pseudouridine synthase RsuA family.</text>
</comment>
<protein>
    <recommendedName>
        <fullName evidence="5">Pseudouridine synthase</fullName>
        <ecNumber evidence="5">5.4.99.-</ecNumber>
    </recommendedName>
</protein>
<accession>A0A386H3L3</accession>
<reference evidence="7 8" key="1">
    <citation type="journal article" date="2019" name="Int. J. Syst. Evol. Microbiol.">
        <title>Clostridium fermenticellae sp. nov., isolated from the mud in a fermentation cellar for the production of the Chinese liquor, baijiu.</title>
        <authorList>
            <person name="Xu P.X."/>
            <person name="Chai L.J."/>
            <person name="Qiu T."/>
            <person name="Zhang X.J."/>
            <person name="Lu Z.M."/>
            <person name="Xiao C."/>
            <person name="Wang S.T."/>
            <person name="Shen C.H."/>
            <person name="Shi J.S."/>
            <person name="Xu Z.H."/>
        </authorList>
    </citation>
    <scope>NUCLEOTIDE SEQUENCE [LARGE SCALE GENOMIC DNA]</scope>
    <source>
        <strain evidence="7 8">JN500901</strain>
    </source>
</reference>
<dbReference type="OrthoDB" id="9807213at2"/>
<proteinExistence type="inferred from homology"/>
<dbReference type="SMART" id="SM00363">
    <property type="entry name" value="S4"/>
    <property type="match status" value="1"/>
</dbReference>
<keyword evidence="3 5" id="KW-0413">Isomerase</keyword>
<evidence type="ECO:0000256" key="1">
    <source>
        <dbReference type="ARBA" id="ARBA00008348"/>
    </source>
</evidence>
<dbReference type="Gene3D" id="3.10.290.10">
    <property type="entry name" value="RNA-binding S4 domain"/>
    <property type="match status" value="1"/>
</dbReference>
<dbReference type="FunFam" id="3.30.70.1560:FF:000001">
    <property type="entry name" value="Pseudouridine synthase"/>
    <property type="match status" value="1"/>
</dbReference>
<dbReference type="Proteomes" id="UP000266301">
    <property type="component" value="Chromosome"/>
</dbReference>
<evidence type="ECO:0000313" key="8">
    <source>
        <dbReference type="Proteomes" id="UP000266301"/>
    </source>
</evidence>
<dbReference type="InterPro" id="IPR006145">
    <property type="entry name" value="PsdUridine_synth_RsuA/RluA"/>
</dbReference>
<dbReference type="InterPro" id="IPR002942">
    <property type="entry name" value="S4_RNA-bd"/>
</dbReference>
<evidence type="ECO:0000256" key="4">
    <source>
        <dbReference type="PROSITE-ProRule" id="PRU00182"/>
    </source>
</evidence>
<feature type="domain" description="RNA-binding S4" evidence="6">
    <location>
        <begin position="3"/>
        <end position="66"/>
    </location>
</feature>
<dbReference type="NCBIfam" id="TIGR00093">
    <property type="entry name" value="pseudouridine synthase"/>
    <property type="match status" value="1"/>
</dbReference>
<dbReference type="AlphaFoldDB" id="A0A386H3L3"/>
<evidence type="ECO:0000256" key="5">
    <source>
        <dbReference type="RuleBase" id="RU003887"/>
    </source>
</evidence>
<dbReference type="InterPro" id="IPR018496">
    <property type="entry name" value="PsdUridine_synth_RsuA/RluB_CS"/>
</dbReference>
<dbReference type="Pfam" id="PF00849">
    <property type="entry name" value="PseudoU_synth_2"/>
    <property type="match status" value="1"/>
</dbReference>
<dbReference type="InterPro" id="IPR000748">
    <property type="entry name" value="PsdUridine_synth_RsuA/RluB/E/F"/>
</dbReference>
<dbReference type="InterPro" id="IPR020103">
    <property type="entry name" value="PsdUridine_synth_cat_dom_sf"/>
</dbReference>
<evidence type="ECO:0000259" key="6">
    <source>
        <dbReference type="SMART" id="SM00363"/>
    </source>
</evidence>
<dbReference type="SUPFAM" id="SSF55174">
    <property type="entry name" value="Alpha-L RNA-binding motif"/>
    <property type="match status" value="1"/>
</dbReference>
<dbReference type="KEGG" id="cfer:D4Z93_07150"/>
<gene>
    <name evidence="7" type="ORF">D4Z93_07150</name>
</gene>
<dbReference type="PROSITE" id="PS01149">
    <property type="entry name" value="PSI_RSU"/>
    <property type="match status" value="1"/>
</dbReference>
<dbReference type="GO" id="GO:0000455">
    <property type="term" value="P:enzyme-directed rRNA pseudouridine synthesis"/>
    <property type="evidence" value="ECO:0007669"/>
    <property type="project" value="UniProtKB-ARBA"/>
</dbReference>
<evidence type="ECO:0000256" key="3">
    <source>
        <dbReference type="ARBA" id="ARBA00023235"/>
    </source>
</evidence>
<evidence type="ECO:0000313" key="7">
    <source>
        <dbReference type="EMBL" id="AYD40309.1"/>
    </source>
</evidence>
<dbReference type="CDD" id="cd00165">
    <property type="entry name" value="S4"/>
    <property type="match status" value="1"/>
</dbReference>
<evidence type="ECO:0000256" key="2">
    <source>
        <dbReference type="ARBA" id="ARBA00022884"/>
    </source>
</evidence>
<dbReference type="GO" id="GO:0120159">
    <property type="term" value="F:rRNA pseudouridine synthase activity"/>
    <property type="evidence" value="ECO:0007669"/>
    <property type="project" value="UniProtKB-ARBA"/>
</dbReference>
<dbReference type="EC" id="5.4.99.-" evidence="5"/>
<dbReference type="PANTHER" id="PTHR47683:SF2">
    <property type="entry name" value="RNA-BINDING S4 DOMAIN-CONTAINING PROTEIN"/>
    <property type="match status" value="1"/>
</dbReference>
<dbReference type="RefSeq" id="WP_119971846.1">
    <property type="nucleotide sequence ID" value="NZ_CP032416.1"/>
</dbReference>
<dbReference type="InterPro" id="IPR020094">
    <property type="entry name" value="TruA/RsuA/RluB/E/F_N"/>
</dbReference>
<dbReference type="Gene3D" id="3.30.70.580">
    <property type="entry name" value="Pseudouridine synthase I, catalytic domain, N-terminal subdomain"/>
    <property type="match status" value="1"/>
</dbReference>
<dbReference type="PROSITE" id="PS50889">
    <property type="entry name" value="S4"/>
    <property type="match status" value="1"/>
</dbReference>